<accession>A0A3N4IB80</accession>
<evidence type="ECO:0000313" key="3">
    <source>
        <dbReference type="Proteomes" id="UP000275078"/>
    </source>
</evidence>
<organism evidence="2 3">
    <name type="scientific">Ascobolus immersus RN42</name>
    <dbReference type="NCBI Taxonomy" id="1160509"/>
    <lineage>
        <taxon>Eukaryota</taxon>
        <taxon>Fungi</taxon>
        <taxon>Dikarya</taxon>
        <taxon>Ascomycota</taxon>
        <taxon>Pezizomycotina</taxon>
        <taxon>Pezizomycetes</taxon>
        <taxon>Pezizales</taxon>
        <taxon>Ascobolaceae</taxon>
        <taxon>Ascobolus</taxon>
    </lineage>
</organism>
<dbReference type="Proteomes" id="UP000275078">
    <property type="component" value="Unassembled WGS sequence"/>
</dbReference>
<evidence type="ECO:0000256" key="1">
    <source>
        <dbReference type="SAM" id="MobiDB-lite"/>
    </source>
</evidence>
<gene>
    <name evidence="2" type="ORF">BJ508DRAFT_360925</name>
</gene>
<sequence>MHLVTKRSLFLTPLVFVFCLRSPYFVYSFPHLSTIMFFPFIQMAIWSAVYTTTGATKVPKGEHISGLQGRLIHLPTSANTIHRRQFSYECNQLSCPSPFICNNGLCTAPPIETQLDFSGVGSGNFGDTNPCSTEGYILCPNIELCCAPEEYCVPADELANRKTDQCVSCAEDTFLCNDGKTCCPNGTLCAEGKCFNPDALASLTEDSASKTGSPAVPTGAKGIAATQKDGAGQAIDDSGNLATGEDSPAPKNGDTGKNEQESSAMGVRCVSAWGLTTFVGAIGLWNV</sequence>
<reference evidence="2 3" key="1">
    <citation type="journal article" date="2018" name="Nat. Ecol. Evol.">
        <title>Pezizomycetes genomes reveal the molecular basis of ectomycorrhizal truffle lifestyle.</title>
        <authorList>
            <person name="Murat C."/>
            <person name="Payen T."/>
            <person name="Noel B."/>
            <person name="Kuo A."/>
            <person name="Morin E."/>
            <person name="Chen J."/>
            <person name="Kohler A."/>
            <person name="Krizsan K."/>
            <person name="Balestrini R."/>
            <person name="Da Silva C."/>
            <person name="Montanini B."/>
            <person name="Hainaut M."/>
            <person name="Levati E."/>
            <person name="Barry K.W."/>
            <person name="Belfiori B."/>
            <person name="Cichocki N."/>
            <person name="Clum A."/>
            <person name="Dockter R.B."/>
            <person name="Fauchery L."/>
            <person name="Guy J."/>
            <person name="Iotti M."/>
            <person name="Le Tacon F."/>
            <person name="Lindquist E.A."/>
            <person name="Lipzen A."/>
            <person name="Malagnac F."/>
            <person name="Mello A."/>
            <person name="Molinier V."/>
            <person name="Miyauchi S."/>
            <person name="Poulain J."/>
            <person name="Riccioni C."/>
            <person name="Rubini A."/>
            <person name="Sitrit Y."/>
            <person name="Splivallo R."/>
            <person name="Traeger S."/>
            <person name="Wang M."/>
            <person name="Zifcakova L."/>
            <person name="Wipf D."/>
            <person name="Zambonelli A."/>
            <person name="Paolocci F."/>
            <person name="Nowrousian M."/>
            <person name="Ottonello S."/>
            <person name="Baldrian P."/>
            <person name="Spatafora J.W."/>
            <person name="Henrissat B."/>
            <person name="Nagy L.G."/>
            <person name="Aury J.M."/>
            <person name="Wincker P."/>
            <person name="Grigoriev I.V."/>
            <person name="Bonfante P."/>
            <person name="Martin F.M."/>
        </authorList>
    </citation>
    <scope>NUCLEOTIDE SEQUENCE [LARGE SCALE GENOMIC DNA]</scope>
    <source>
        <strain evidence="2 3">RN42</strain>
    </source>
</reference>
<name>A0A3N4IB80_ASCIM</name>
<evidence type="ECO:0000313" key="2">
    <source>
        <dbReference type="EMBL" id="RPA82706.1"/>
    </source>
</evidence>
<keyword evidence="3" id="KW-1185">Reference proteome</keyword>
<dbReference type="EMBL" id="ML119669">
    <property type="protein sequence ID" value="RPA82706.1"/>
    <property type="molecule type" value="Genomic_DNA"/>
</dbReference>
<protein>
    <submittedName>
        <fullName evidence="2">Uncharacterized protein</fullName>
    </submittedName>
</protein>
<feature type="region of interest" description="Disordered" evidence="1">
    <location>
        <begin position="205"/>
        <end position="262"/>
    </location>
</feature>
<dbReference type="AlphaFoldDB" id="A0A3N4IB80"/>
<proteinExistence type="predicted"/>